<dbReference type="EMBL" id="FOMW01000005">
    <property type="protein sequence ID" value="SFE10245.1"/>
    <property type="molecule type" value="Genomic_DNA"/>
</dbReference>
<dbReference type="InterPro" id="IPR029021">
    <property type="entry name" value="Prot-tyrosine_phosphatase-like"/>
</dbReference>
<reference evidence="2 3" key="1">
    <citation type="submission" date="2016-10" db="EMBL/GenBank/DDBJ databases">
        <authorList>
            <person name="de Groot N.N."/>
        </authorList>
    </citation>
    <scope>NUCLEOTIDE SEQUENCE [LARGE SCALE GENOMIC DNA]</scope>
    <source>
        <strain evidence="2 3">DSM 11443</strain>
    </source>
</reference>
<evidence type="ECO:0000313" key="2">
    <source>
        <dbReference type="EMBL" id="SFE10245.1"/>
    </source>
</evidence>
<dbReference type="GO" id="GO:0016787">
    <property type="term" value="F:hydrolase activity"/>
    <property type="evidence" value="ECO:0007669"/>
    <property type="project" value="InterPro"/>
</dbReference>
<gene>
    <name evidence="2" type="ORF">SAMN04488523_1057</name>
</gene>
<evidence type="ECO:0000259" key="1">
    <source>
        <dbReference type="Pfam" id="PF04273"/>
    </source>
</evidence>
<dbReference type="Gene3D" id="3.90.190.10">
    <property type="entry name" value="Protein tyrosine phosphatase superfamily"/>
    <property type="match status" value="1"/>
</dbReference>
<accession>A0A1I1XSD1</accession>
<proteinExistence type="predicted"/>
<dbReference type="InterPro" id="IPR005939">
    <property type="entry name" value="BLH_phosphatase-like"/>
</dbReference>
<dbReference type="OrthoDB" id="9805710at2"/>
<evidence type="ECO:0000313" key="3">
    <source>
        <dbReference type="Proteomes" id="UP000198977"/>
    </source>
</evidence>
<dbReference type="AlphaFoldDB" id="A0A1I1XSD1"/>
<sequence length="150" mass="16309">MDNLISFDSDHSVARFAPDASDLERAAEQGFKSVVNFRTRDEKQDILPDDEQRLAEQAGLVYLHHPVSADILDAGVVDQFRQKLAALPKPVLLHCASGKRASAMVLMARAADDGLTGEGAIALGQKNGLDLSEEKIGDFVRNYADRKSMG</sequence>
<dbReference type="RefSeq" id="WP_093923279.1">
    <property type="nucleotide sequence ID" value="NZ_FOMW01000005.1"/>
</dbReference>
<organism evidence="2 3">
    <name type="scientific">Sulfitobacter brevis</name>
    <dbReference type="NCBI Taxonomy" id="74348"/>
    <lineage>
        <taxon>Bacteria</taxon>
        <taxon>Pseudomonadati</taxon>
        <taxon>Pseudomonadota</taxon>
        <taxon>Alphaproteobacteria</taxon>
        <taxon>Rhodobacterales</taxon>
        <taxon>Roseobacteraceae</taxon>
        <taxon>Sulfitobacter</taxon>
    </lineage>
</organism>
<dbReference type="Pfam" id="PF04273">
    <property type="entry name" value="BLH_phosphatase"/>
    <property type="match status" value="1"/>
</dbReference>
<keyword evidence="3" id="KW-1185">Reference proteome</keyword>
<dbReference type="Proteomes" id="UP000198977">
    <property type="component" value="Unassembled WGS sequence"/>
</dbReference>
<feature type="domain" description="Beta-lactamase hydrolase-like protein phosphatase-like" evidence="1">
    <location>
        <begin position="19"/>
        <end position="110"/>
    </location>
</feature>
<dbReference type="SUPFAM" id="SSF52799">
    <property type="entry name" value="(Phosphotyrosine protein) phosphatases II"/>
    <property type="match status" value="1"/>
</dbReference>
<protein>
    <submittedName>
        <fullName evidence="2">TIGR01244 family protein</fullName>
    </submittedName>
</protein>
<name>A0A1I1XSD1_9RHOB</name>